<dbReference type="SUPFAM" id="SSF54427">
    <property type="entry name" value="NTF2-like"/>
    <property type="match status" value="1"/>
</dbReference>
<evidence type="ECO:0000313" key="4">
    <source>
        <dbReference type="Proteomes" id="UP001248819"/>
    </source>
</evidence>
<dbReference type="EMBL" id="JAVRHP010000001">
    <property type="protein sequence ID" value="MDT0648586.1"/>
    <property type="molecule type" value="Genomic_DNA"/>
</dbReference>
<dbReference type="Gene3D" id="3.10.450.50">
    <property type="match status" value="1"/>
</dbReference>
<dbReference type="Proteomes" id="UP001248819">
    <property type="component" value="Unassembled WGS sequence"/>
</dbReference>
<dbReference type="InterPro" id="IPR032710">
    <property type="entry name" value="NTF2-like_dom_sf"/>
</dbReference>
<comment type="caution">
    <text evidence="3">The sequence shown here is derived from an EMBL/GenBank/DDBJ whole genome shotgun (WGS) entry which is preliminary data.</text>
</comment>
<sequence length="171" mass="19806">MKKFIAVCFLTVASFSCYAQDFSNAELSAREQVAQTIKLWHRAAANANFEAYFGLMTEDAVFIGTEATENWQNQDFREYAKPHFDKGKAWEFRAMQRNIYLGKNGDYVWFDELLDTQMGICRGSGILEKKDENWKIKHYVLSITIPNENVDEVLAIKKEADQELQSKLQKN</sequence>
<protein>
    <submittedName>
        <fullName evidence="3">Nuclear transport factor 2 family protein</fullName>
    </submittedName>
</protein>
<dbReference type="RefSeq" id="WP_311482765.1">
    <property type="nucleotide sequence ID" value="NZ_JAVRHP010000001.1"/>
</dbReference>
<dbReference type="InterPro" id="IPR037401">
    <property type="entry name" value="SnoaL-like"/>
</dbReference>
<keyword evidence="1" id="KW-0732">Signal</keyword>
<keyword evidence="4" id="KW-1185">Reference proteome</keyword>
<proteinExistence type="predicted"/>
<name>A0ABU3CQL4_9FLAO</name>
<organism evidence="3 4">
    <name type="scientific">Autumnicola edwardsiae</name>
    <dbReference type="NCBI Taxonomy" id="3075594"/>
    <lineage>
        <taxon>Bacteria</taxon>
        <taxon>Pseudomonadati</taxon>
        <taxon>Bacteroidota</taxon>
        <taxon>Flavobacteriia</taxon>
        <taxon>Flavobacteriales</taxon>
        <taxon>Flavobacteriaceae</taxon>
        <taxon>Autumnicola</taxon>
    </lineage>
</organism>
<evidence type="ECO:0000256" key="1">
    <source>
        <dbReference type="SAM" id="SignalP"/>
    </source>
</evidence>
<feature type="chain" id="PRO_5046983281" evidence="1">
    <location>
        <begin position="20"/>
        <end position="171"/>
    </location>
</feature>
<reference evidence="3 4" key="1">
    <citation type="submission" date="2023-09" db="EMBL/GenBank/DDBJ databases">
        <authorList>
            <person name="Rey-Velasco X."/>
        </authorList>
    </citation>
    <scope>NUCLEOTIDE SEQUENCE [LARGE SCALE GENOMIC DNA]</scope>
    <source>
        <strain evidence="3 4">F297</strain>
    </source>
</reference>
<feature type="domain" description="SnoaL-like" evidence="2">
    <location>
        <begin position="33"/>
        <end position="146"/>
    </location>
</feature>
<dbReference type="PROSITE" id="PS51257">
    <property type="entry name" value="PROKAR_LIPOPROTEIN"/>
    <property type="match status" value="1"/>
</dbReference>
<feature type="signal peptide" evidence="1">
    <location>
        <begin position="1"/>
        <end position="19"/>
    </location>
</feature>
<gene>
    <name evidence="3" type="ORF">RM529_00420</name>
</gene>
<dbReference type="Pfam" id="PF13474">
    <property type="entry name" value="SnoaL_3"/>
    <property type="match status" value="1"/>
</dbReference>
<accession>A0ABU3CQL4</accession>
<evidence type="ECO:0000259" key="2">
    <source>
        <dbReference type="Pfam" id="PF13474"/>
    </source>
</evidence>
<evidence type="ECO:0000313" key="3">
    <source>
        <dbReference type="EMBL" id="MDT0648586.1"/>
    </source>
</evidence>